<feature type="region of interest" description="Disordered" evidence="20">
    <location>
        <begin position="560"/>
        <end position="661"/>
    </location>
</feature>
<reference evidence="23" key="1">
    <citation type="journal article" date="2023" name="Mol. Ecol. Resour.">
        <title>Chromosome-level genome assembly of a triploid poplar Populus alba 'Berolinensis'.</title>
        <authorList>
            <person name="Chen S."/>
            <person name="Yu Y."/>
            <person name="Wang X."/>
            <person name="Wang S."/>
            <person name="Zhang T."/>
            <person name="Zhou Y."/>
            <person name="He R."/>
            <person name="Meng N."/>
            <person name="Wang Y."/>
            <person name="Liu W."/>
            <person name="Liu Z."/>
            <person name="Liu J."/>
            <person name="Guo Q."/>
            <person name="Huang H."/>
            <person name="Sederoff R.R."/>
            <person name="Wang G."/>
            <person name="Qu G."/>
            <person name="Chen S."/>
        </authorList>
    </citation>
    <scope>NUCLEOTIDE SEQUENCE</scope>
    <source>
        <strain evidence="23">SC-2020</strain>
    </source>
</reference>
<feature type="compositionally biased region" description="Polar residues" evidence="20">
    <location>
        <begin position="802"/>
        <end position="824"/>
    </location>
</feature>
<comment type="similarity">
    <text evidence="2">Belongs to the PHD-associated homeobox family.</text>
</comment>
<feature type="region of interest" description="Disordered" evidence="20">
    <location>
        <begin position="169"/>
        <end position="235"/>
    </location>
</feature>
<feature type="compositionally biased region" description="Basic and acidic residues" evidence="20">
    <location>
        <begin position="790"/>
        <end position="799"/>
    </location>
</feature>
<evidence type="ECO:0000256" key="12">
    <source>
        <dbReference type="ARBA" id="ARBA00023163"/>
    </source>
</evidence>
<keyword evidence="9 16" id="KW-0238">DNA-binding</keyword>
<feature type="compositionally biased region" description="Basic residues" evidence="20">
    <location>
        <begin position="958"/>
        <end position="977"/>
    </location>
</feature>
<evidence type="ECO:0000256" key="5">
    <source>
        <dbReference type="ARBA" id="ARBA00022723"/>
    </source>
</evidence>
<dbReference type="InterPro" id="IPR036915">
    <property type="entry name" value="Cyclin-like_sf"/>
</dbReference>
<feature type="region of interest" description="Disordered" evidence="20">
    <location>
        <begin position="740"/>
        <end position="832"/>
    </location>
</feature>
<keyword evidence="10 18" id="KW-0195">Cyclin</keyword>
<dbReference type="EMBL" id="JAQIZT010000009">
    <property type="protein sequence ID" value="KAJ6985222.1"/>
    <property type="molecule type" value="Genomic_DNA"/>
</dbReference>
<evidence type="ECO:0000256" key="15">
    <source>
        <dbReference type="ARBA" id="ARBA00032263"/>
    </source>
</evidence>
<evidence type="ECO:0000256" key="7">
    <source>
        <dbReference type="ARBA" id="ARBA00022833"/>
    </source>
</evidence>
<comment type="subunit">
    <text evidence="3">Interacts with the CDC2 protein kinase to form a serine/threonine kinase holoenzyme complex also known as maturation promoting factor (MPF). The cyclin subunit imparts substrate specificity to the complex.</text>
</comment>
<dbReference type="Proteomes" id="UP001164929">
    <property type="component" value="Chromosome 9"/>
</dbReference>
<evidence type="ECO:0000256" key="3">
    <source>
        <dbReference type="ARBA" id="ARBA00011177"/>
    </source>
</evidence>
<dbReference type="PROSITE" id="PS01359">
    <property type="entry name" value="ZF_PHD_1"/>
    <property type="match status" value="1"/>
</dbReference>
<dbReference type="Gene3D" id="1.10.10.60">
    <property type="entry name" value="Homeodomain-like"/>
    <property type="match status" value="1"/>
</dbReference>
<evidence type="ECO:0000256" key="14">
    <source>
        <dbReference type="ARBA" id="ARBA00023306"/>
    </source>
</evidence>
<evidence type="ECO:0000256" key="6">
    <source>
        <dbReference type="ARBA" id="ARBA00022771"/>
    </source>
</evidence>
<feature type="domain" description="PHD-type" evidence="21">
    <location>
        <begin position="471"/>
        <end position="528"/>
    </location>
</feature>
<dbReference type="PROSITE" id="PS50016">
    <property type="entry name" value="ZF_PHD_2"/>
    <property type="match status" value="1"/>
</dbReference>
<dbReference type="CDD" id="cd00086">
    <property type="entry name" value="homeodomain"/>
    <property type="match status" value="1"/>
</dbReference>
<keyword evidence="11 16" id="KW-0371">Homeobox</keyword>
<evidence type="ECO:0000256" key="17">
    <source>
        <dbReference type="PROSITE-ProRule" id="PRU00146"/>
    </source>
</evidence>
<keyword evidence="6 17" id="KW-0863">Zinc-finger</keyword>
<sequence length="1555" mass="172327">MSEAGNISVSPSQVSSQTKSYSCPSQTKLENTHEFTAEYNCGGYSEEKHKLESEIIQTEAGDSGTAVLQSGAGETVEPSTEDVTNNSFTDLDPPPEDARGATFDESSRPILTATDQKLEPGASSVNTACTHGESSKATDSGILQDEPGNTNAASSSCIANETSQASLENLANNSCTEDVGPLDGDASTGNQIDKSSYPQQTISGHTLELLSDRACCEPSEERQKPGSELSENESTGIDTELHSGIAIKNSEPLTQLVTKSSPIKNVGLLPGDSIIIPANEQTRPTHDDEDKGPDHEHLETPSRVAIGITRRGRPSGKSASRLSRKIYMLRSLRSSDRVLRSRSQEKPKAPESSNNSGNVNSTGDKKGKRRKKRRGKNIVADEYSRIRAHLRYLLNRMSYEQSLITAYSGEGWKGLSLEKLKPEKELQRATSEITRRKVKIRDLFQHIDSLCSEGRFPSSLFDSEGQIDSEDIFCAKCGSKDLNADNDIILCDGACDRGFHQFCLIPPLLREDIPPDDEGWLCPGCDCKVDCIGLLNDSQGTNISISDSWEKVFPEAAATASGQKLDHNFGPSSDDSDDNDYDPDGPDIDKKSQEEESSSDESDFTSASDEFKAPPDGKEYLGLSSDDSEDDDYDPDSPVLEDKMKQESSSSDFTSDSEDLAATINSDGLSLEDECHMPIEPRGVSNGRKSKFDGKKMQSLNSELLSMLEPDLCQDESPTVSGKRNVDRLDYKKLYDETYGNISTSSDDDYTDTVGPRKRRKNTGDVATVTANGDATVTENGMNSKNMNQEFKENKRNPERGTCQNSSFQETNVSPAESYVGSSRKSGRPSAYKKLGEAVTQRLYSYFKENQYPDRAAKASLAEELGITFEQVNKWFVNARWSFNHSSSTGTSKAESASGKGSCDGQVRDKWRKKFIYPKLFRFRFVRQEGKILRLFTIDMSENENHVQSTRSSSSSSSRKRAPKAHHPLPPSKKRRVPLGELTNSLHITTNNSDCNISESKYAAKEDDLPPPSTASSRDSDFETTPKNECEVKEGNHNDLEKFPSTESIQKSGLRRCSYTSSIYRYLHSLEMEGNRRCLSNYMREVQDDVSGNMREILVDWLVEVAEEYRLVSDTLYLTVSYIDRFLSSQALSRNNLQLLGVSCMLIASKYEEISPPQVESFCHITDNTYTKDQVLDMEKQSSDLQFELLSCYLAELSLLEYGCMRFLPSMIAASAVFLSSFTIQPQMHPWSMTLQHHSGYRPSDLKECVLAIHDIQLNRKGSSSRAVRDKYTQNKFKHVATLSPPSEVPGCYFAAINELCSAGAKQKNCHTDRIRNKKSIAMDVEVDDKDLKAAGAEILTDGRHGLCIHGWEIVSCNGAILNSSSLITWEDKLKTSHLPEMVFGESCLELKHATSGTKIHFNAFDALTGWKQEALPPVEVPAAALWKFRSKPFQQVILDYDYTFTTPYCGSETMELDIEKKDSGGILEASCSPCWEDCEEQIDVVALASKEPILFYDEVVLYEDELADNGVSLLTVKVKGYPTDSASYSDPSIISQRLPVIVHKTQKLKVHCNF</sequence>
<evidence type="ECO:0000256" key="11">
    <source>
        <dbReference type="ARBA" id="ARBA00023155"/>
    </source>
</evidence>
<feature type="compositionally biased region" description="Basic and acidic residues" evidence="20">
    <location>
        <begin position="210"/>
        <end position="225"/>
    </location>
</feature>
<dbReference type="PROSITE" id="PS00292">
    <property type="entry name" value="CYCLINS"/>
    <property type="match status" value="1"/>
</dbReference>
<keyword evidence="24" id="KW-1185">Reference proteome</keyword>
<comment type="similarity">
    <text evidence="18">Belongs to the cyclin family.</text>
</comment>
<feature type="compositionally biased region" description="Polar residues" evidence="20">
    <location>
        <begin position="147"/>
        <end position="157"/>
    </location>
</feature>
<dbReference type="SUPFAM" id="SSF57903">
    <property type="entry name" value="FYVE/PHD zinc finger"/>
    <property type="match status" value="1"/>
</dbReference>
<dbReference type="SUPFAM" id="SSF47954">
    <property type="entry name" value="Cyclin-like"/>
    <property type="match status" value="2"/>
</dbReference>
<keyword evidence="7" id="KW-0862">Zinc</keyword>
<dbReference type="FunFam" id="3.30.40.10:FF:000650">
    <property type="entry name" value="Homeobox protein HAT3.1"/>
    <property type="match status" value="1"/>
</dbReference>
<evidence type="ECO:0000256" key="9">
    <source>
        <dbReference type="ARBA" id="ARBA00023125"/>
    </source>
</evidence>
<dbReference type="GO" id="GO:0045814">
    <property type="term" value="P:negative regulation of gene expression, epigenetic"/>
    <property type="evidence" value="ECO:0007669"/>
    <property type="project" value="TreeGrafter"/>
</dbReference>
<feature type="compositionally biased region" description="Polar residues" evidence="20">
    <location>
        <begin position="187"/>
        <end position="204"/>
    </location>
</feature>
<dbReference type="InterPro" id="IPR013763">
    <property type="entry name" value="Cyclin-like_dom"/>
</dbReference>
<dbReference type="Pfam" id="PF00134">
    <property type="entry name" value="Cyclin_N"/>
    <property type="match status" value="1"/>
</dbReference>
<feature type="compositionally biased region" description="Polar residues" evidence="20">
    <location>
        <begin position="1"/>
        <end position="29"/>
    </location>
</feature>
<feature type="region of interest" description="Disordered" evidence="20">
    <location>
        <begin position="1002"/>
        <end position="1032"/>
    </location>
</feature>
<dbReference type="InterPro" id="IPR019786">
    <property type="entry name" value="Zinc_finger_PHD-type_CS"/>
</dbReference>
<dbReference type="InterPro" id="IPR013083">
    <property type="entry name" value="Znf_RING/FYVE/PHD"/>
</dbReference>
<evidence type="ECO:0000256" key="20">
    <source>
        <dbReference type="SAM" id="MobiDB-lite"/>
    </source>
</evidence>
<dbReference type="CDD" id="cd20506">
    <property type="entry name" value="CYCLIN_AtCycA-like_rpt2"/>
    <property type="match status" value="1"/>
</dbReference>
<feature type="compositionally biased region" description="Acidic residues" evidence="20">
    <location>
        <begin position="626"/>
        <end position="635"/>
    </location>
</feature>
<dbReference type="SMART" id="SM00385">
    <property type="entry name" value="CYCLIN"/>
    <property type="match status" value="2"/>
</dbReference>
<organism evidence="23 24">
    <name type="scientific">Populus alba x Populus x berolinensis</name>
    <dbReference type="NCBI Taxonomy" id="444605"/>
    <lineage>
        <taxon>Eukaryota</taxon>
        <taxon>Viridiplantae</taxon>
        <taxon>Streptophyta</taxon>
        <taxon>Embryophyta</taxon>
        <taxon>Tracheophyta</taxon>
        <taxon>Spermatophyta</taxon>
        <taxon>Magnoliopsida</taxon>
        <taxon>eudicotyledons</taxon>
        <taxon>Gunneridae</taxon>
        <taxon>Pentapetalae</taxon>
        <taxon>rosids</taxon>
        <taxon>fabids</taxon>
        <taxon>Malpighiales</taxon>
        <taxon>Salicaceae</taxon>
        <taxon>Saliceae</taxon>
        <taxon>Populus</taxon>
    </lineage>
</organism>
<evidence type="ECO:0000256" key="1">
    <source>
        <dbReference type="ARBA" id="ARBA00004123"/>
    </source>
</evidence>
<dbReference type="InterPro" id="IPR048258">
    <property type="entry name" value="Cyclins_cyclin-box"/>
</dbReference>
<evidence type="ECO:0000256" key="4">
    <source>
        <dbReference type="ARBA" id="ARBA00022618"/>
    </source>
</evidence>
<dbReference type="GO" id="GO:0003682">
    <property type="term" value="F:chromatin binding"/>
    <property type="evidence" value="ECO:0007669"/>
    <property type="project" value="TreeGrafter"/>
</dbReference>
<dbReference type="Pfam" id="PF04176">
    <property type="entry name" value="TIP41"/>
    <property type="match status" value="1"/>
</dbReference>
<dbReference type="InterPro" id="IPR019787">
    <property type="entry name" value="Znf_PHD-finger"/>
</dbReference>
<evidence type="ECO:0000256" key="13">
    <source>
        <dbReference type="ARBA" id="ARBA00023242"/>
    </source>
</evidence>
<evidence type="ECO:0000256" key="8">
    <source>
        <dbReference type="ARBA" id="ARBA00023015"/>
    </source>
</evidence>
<feature type="region of interest" description="Disordered" evidence="20">
    <location>
        <begin position="1"/>
        <end position="32"/>
    </location>
</feature>
<dbReference type="InterPro" id="IPR001356">
    <property type="entry name" value="HD"/>
</dbReference>
<gene>
    <name evidence="23" type="ORF">NC653_023256</name>
</gene>
<evidence type="ECO:0000259" key="22">
    <source>
        <dbReference type="PROSITE" id="PS50071"/>
    </source>
</evidence>
<evidence type="ECO:0000313" key="23">
    <source>
        <dbReference type="EMBL" id="KAJ6985222.1"/>
    </source>
</evidence>
<protein>
    <recommendedName>
        <fullName evidence="15">B-like cyclin</fullName>
    </recommendedName>
</protein>
<keyword evidence="8" id="KW-0805">Transcription regulation</keyword>
<dbReference type="InterPro" id="IPR001965">
    <property type="entry name" value="Znf_PHD"/>
</dbReference>
<comment type="subcellular location">
    <subcellularLocation>
        <location evidence="1 16 19">Nucleus</location>
    </subcellularLocation>
</comment>
<dbReference type="PANTHER" id="PTHR12628:SF13">
    <property type="entry name" value="HOMEOBOX PROTEIN HAT3.1"/>
    <property type="match status" value="1"/>
</dbReference>
<dbReference type="InterPro" id="IPR045876">
    <property type="entry name" value="PRHA-like_PHD-finger"/>
</dbReference>
<comment type="caution">
    <text evidence="23">The sequence shown here is derived from an EMBL/GenBank/DDBJ whole genome shotgun (WGS) entry which is preliminary data.</text>
</comment>
<dbReference type="CDD" id="cd15504">
    <property type="entry name" value="PHD_PRHA_like"/>
    <property type="match status" value="1"/>
</dbReference>
<evidence type="ECO:0000256" key="10">
    <source>
        <dbReference type="ARBA" id="ARBA00023127"/>
    </source>
</evidence>
<dbReference type="Pfam" id="PF00628">
    <property type="entry name" value="PHD"/>
    <property type="match status" value="1"/>
</dbReference>
<dbReference type="GO" id="GO:0005634">
    <property type="term" value="C:nucleus"/>
    <property type="evidence" value="ECO:0007669"/>
    <property type="project" value="UniProtKB-SubCell"/>
</dbReference>
<keyword evidence="4" id="KW-0132">Cell division</keyword>
<feature type="DNA-binding region" description="Homeobox" evidence="16">
    <location>
        <begin position="845"/>
        <end position="887"/>
    </location>
</feature>
<dbReference type="GO" id="GO:0051301">
    <property type="term" value="P:cell division"/>
    <property type="evidence" value="ECO:0007669"/>
    <property type="project" value="UniProtKB-KW"/>
</dbReference>
<keyword evidence="5" id="KW-0479">Metal-binding</keyword>
<dbReference type="InterPro" id="IPR011011">
    <property type="entry name" value="Znf_FYVE_PHD"/>
</dbReference>
<dbReference type="InterPro" id="IPR004367">
    <property type="entry name" value="Cyclin_C-dom"/>
</dbReference>
<feature type="compositionally biased region" description="Polar residues" evidence="20">
    <location>
        <begin position="77"/>
        <end position="89"/>
    </location>
</feature>
<feature type="compositionally biased region" description="Basic and acidic residues" evidence="20">
    <location>
        <begin position="1018"/>
        <end position="1032"/>
    </location>
</feature>
<dbReference type="Gene3D" id="1.10.472.10">
    <property type="entry name" value="Cyclin-like"/>
    <property type="match status" value="1"/>
</dbReference>
<evidence type="ECO:0000256" key="16">
    <source>
        <dbReference type="PROSITE-ProRule" id="PRU00108"/>
    </source>
</evidence>
<dbReference type="PANTHER" id="PTHR12628">
    <property type="entry name" value="POLYCOMB-LIKE TRANSCRIPTION FACTOR"/>
    <property type="match status" value="1"/>
</dbReference>
<proteinExistence type="inferred from homology"/>
<dbReference type="FunFam" id="1.10.472.10:FF:000001">
    <property type="entry name" value="G2/mitotic-specific cyclin"/>
    <property type="match status" value="1"/>
</dbReference>
<keyword evidence="13 16" id="KW-0539">Nucleus</keyword>
<feature type="compositionally biased region" description="Low complexity" evidence="20">
    <location>
        <begin position="352"/>
        <end position="361"/>
    </location>
</feature>
<evidence type="ECO:0000313" key="24">
    <source>
        <dbReference type="Proteomes" id="UP001164929"/>
    </source>
</evidence>
<dbReference type="InterPro" id="IPR007303">
    <property type="entry name" value="TIP41-like"/>
</dbReference>
<name>A0AAD6QAR8_9ROSI</name>
<evidence type="ECO:0000256" key="2">
    <source>
        <dbReference type="ARBA" id="ARBA00007427"/>
    </source>
</evidence>
<feature type="compositionally biased region" description="Polar residues" evidence="20">
    <location>
        <begin position="769"/>
        <end position="789"/>
    </location>
</feature>
<feature type="compositionally biased region" description="Basic and acidic residues" evidence="20">
    <location>
        <begin position="333"/>
        <end position="349"/>
    </location>
</feature>
<keyword evidence="12" id="KW-0804">Transcription</keyword>
<dbReference type="Pfam" id="PF00046">
    <property type="entry name" value="Homeodomain"/>
    <property type="match status" value="1"/>
</dbReference>
<dbReference type="InterPro" id="IPR009057">
    <property type="entry name" value="Homeodomain-like_sf"/>
</dbReference>
<accession>A0AAD6QAR8</accession>
<feature type="compositionally biased region" description="Basic residues" evidence="20">
    <location>
        <begin position="366"/>
        <end position="376"/>
    </location>
</feature>
<dbReference type="Gene3D" id="3.30.40.10">
    <property type="entry name" value="Zinc/RING finger domain, C3HC4 (zinc finger)"/>
    <property type="match status" value="1"/>
</dbReference>
<dbReference type="SMART" id="SM00249">
    <property type="entry name" value="PHD"/>
    <property type="match status" value="1"/>
</dbReference>
<dbReference type="GO" id="GO:0008270">
    <property type="term" value="F:zinc ion binding"/>
    <property type="evidence" value="ECO:0007669"/>
    <property type="project" value="UniProtKB-KW"/>
</dbReference>
<dbReference type="InterPro" id="IPR006671">
    <property type="entry name" value="Cyclin_N"/>
</dbReference>
<dbReference type="GO" id="GO:0003677">
    <property type="term" value="F:DNA binding"/>
    <property type="evidence" value="ECO:0007669"/>
    <property type="project" value="UniProtKB-UniRule"/>
</dbReference>
<feature type="compositionally biased region" description="Basic and acidic residues" evidence="20">
    <location>
        <begin position="609"/>
        <end position="619"/>
    </location>
</feature>
<dbReference type="SMART" id="SM00389">
    <property type="entry name" value="HOX"/>
    <property type="match status" value="1"/>
</dbReference>
<feature type="region of interest" description="Disordered" evidence="20">
    <location>
        <begin position="944"/>
        <end position="978"/>
    </location>
</feature>
<feature type="region of interest" description="Disordered" evidence="20">
    <location>
        <begin position="59"/>
        <end position="157"/>
    </location>
</feature>
<evidence type="ECO:0000259" key="21">
    <source>
        <dbReference type="PROSITE" id="PS50016"/>
    </source>
</evidence>
<feature type="compositionally biased region" description="Acidic residues" evidence="20">
    <location>
        <begin position="574"/>
        <end position="586"/>
    </location>
</feature>
<feature type="domain" description="Homeobox" evidence="22">
    <location>
        <begin position="843"/>
        <end position="886"/>
    </location>
</feature>
<dbReference type="SUPFAM" id="SSF46689">
    <property type="entry name" value="Homeodomain-like"/>
    <property type="match status" value="1"/>
</dbReference>
<keyword evidence="14" id="KW-0131">Cell cycle</keyword>
<evidence type="ECO:0000256" key="18">
    <source>
        <dbReference type="RuleBase" id="RU000383"/>
    </source>
</evidence>
<evidence type="ECO:0000256" key="19">
    <source>
        <dbReference type="RuleBase" id="RU000682"/>
    </source>
</evidence>
<dbReference type="PROSITE" id="PS50071">
    <property type="entry name" value="HOMEOBOX_2"/>
    <property type="match status" value="1"/>
</dbReference>
<feature type="compositionally biased region" description="Basic and acidic residues" evidence="20">
    <location>
        <begin position="283"/>
        <end position="300"/>
    </location>
</feature>
<feature type="region of interest" description="Disordered" evidence="20">
    <location>
        <begin position="264"/>
        <end position="378"/>
    </location>
</feature>
<dbReference type="SMART" id="SM01332">
    <property type="entry name" value="Cyclin_C"/>
    <property type="match status" value="1"/>
</dbReference>